<name>A0A8H4RJZ0_9HELO</name>
<comment type="cofactor">
    <cofactor evidence="2">
        <name>Zn(2+)</name>
        <dbReference type="ChEBI" id="CHEBI:29105"/>
    </cofactor>
</comment>
<evidence type="ECO:0000256" key="7">
    <source>
        <dbReference type="ARBA" id="ARBA00022801"/>
    </source>
</evidence>
<evidence type="ECO:0000256" key="2">
    <source>
        <dbReference type="ARBA" id="ARBA00001947"/>
    </source>
</evidence>
<dbReference type="AlphaFoldDB" id="A0A8H4RJZ0"/>
<sequence>MAKMADLPKLVDAALALSESGKIDILVHNAATGDDCHLADLTEEFYESQTDVNLKAPIFLTQLVLPHIAQGGRIVMVTSVSARLGIAQQTIYAATKAALEGVCKVWATELGRKHGITVNCVSPGPVATDMWNECEPEVLADFQPAIDATPAAARVGEVSDIAPVVALYFHLLLAQCISNQFLWTGKSDNYAYLVVDDKSKDAVIIDPANPEEVAPVLREQINSGKINLTAIVNTHHHWDHAGGNKQLLDLPEFKGKPVIGGKDCDVVTTTPKNGEGFKIGDISVKAIYTPCHTQDSICWLMEDSTGRVVFTGDTLFHGGCGRFFEGSAEEMNIALNKTLASLPDDTKVYPGHEYTKANVKFALSVLQSEAVKKLSSFAENNKETQGKFTIGDEKEHNVFMRVDDPEIQKATGKTDPIDVMSKLREMKNNFKDEGNFATWEAGVDEFYEGSSVSPYLELLKHNNIMPPKRRVAAAPAEAPAAPKARQSKLAKENNITGAEENEIREAFALFAQKKKGEKEGVIPIGDVRRAMIALDIQPTSDELEEFVSILDPEEEGYAEYESFVAICALKFHNRDRTSDSHSKELDEAFRLFTAGGGEDKITIATLKRVAKQLREEVDEEMLRDMILEANGGAGVGKGVEKEEFEEIMRRAGVWR</sequence>
<keyword evidence="9" id="KW-0521">NADP</keyword>
<dbReference type="SMART" id="SM00849">
    <property type="entry name" value="Lactamase_B"/>
    <property type="match status" value="1"/>
</dbReference>
<dbReference type="Gene3D" id="3.60.15.10">
    <property type="entry name" value="Ribonuclease Z/Hydroxyacylglutathione hydrolase-like"/>
    <property type="match status" value="1"/>
</dbReference>
<comment type="pathway">
    <text evidence="3">Secondary metabolite metabolism; methylglyoxal degradation; (R)-lactate from methylglyoxal: step 2/2.</text>
</comment>
<keyword evidence="13" id="KW-1185">Reference proteome</keyword>
<dbReference type="Gene3D" id="3.40.50.720">
    <property type="entry name" value="NAD(P)-binding Rossmann-like Domain"/>
    <property type="match status" value="1"/>
</dbReference>
<dbReference type="Pfam" id="PF16123">
    <property type="entry name" value="HAGH_C"/>
    <property type="match status" value="1"/>
</dbReference>
<keyword evidence="7" id="KW-0378">Hydrolase</keyword>
<dbReference type="InterPro" id="IPR017782">
    <property type="entry name" value="Hydroxyacylglutathione_Hdrlase"/>
</dbReference>
<dbReference type="InterPro" id="IPR032282">
    <property type="entry name" value="HAGH_C"/>
</dbReference>
<evidence type="ECO:0000256" key="8">
    <source>
        <dbReference type="ARBA" id="ARBA00022833"/>
    </source>
</evidence>
<accession>A0A8H4RJZ0</accession>
<dbReference type="Proteomes" id="UP000566819">
    <property type="component" value="Unassembled WGS sequence"/>
</dbReference>
<dbReference type="SUPFAM" id="SSF56281">
    <property type="entry name" value="Metallo-hydrolase/oxidoreductase"/>
    <property type="match status" value="1"/>
</dbReference>
<reference evidence="12 13" key="1">
    <citation type="submission" date="2020-03" db="EMBL/GenBank/DDBJ databases">
        <title>Draft Genome Sequence of Cudoniella acicularis.</title>
        <authorList>
            <person name="Buettner E."/>
            <person name="Kellner H."/>
        </authorList>
    </citation>
    <scope>NUCLEOTIDE SEQUENCE [LARGE SCALE GENOMIC DNA]</scope>
    <source>
        <strain evidence="12 13">DSM 108380</strain>
    </source>
</reference>
<evidence type="ECO:0000256" key="5">
    <source>
        <dbReference type="ARBA" id="ARBA00011917"/>
    </source>
</evidence>
<dbReference type="CDD" id="cd07723">
    <property type="entry name" value="hydroxyacylglutathione_hydrolase_MBL-fold"/>
    <property type="match status" value="1"/>
</dbReference>
<dbReference type="Gene3D" id="1.10.238.10">
    <property type="entry name" value="EF-hand"/>
    <property type="match status" value="2"/>
</dbReference>
<dbReference type="GO" id="GO:0019243">
    <property type="term" value="P:methylglyoxal catabolic process to D-lactate via S-lactoyl-glutathione"/>
    <property type="evidence" value="ECO:0007669"/>
    <property type="project" value="InterPro"/>
</dbReference>
<dbReference type="InterPro" id="IPR036866">
    <property type="entry name" value="RibonucZ/Hydroxyglut_hydro"/>
</dbReference>
<evidence type="ECO:0000256" key="9">
    <source>
        <dbReference type="ARBA" id="ARBA00022857"/>
    </source>
</evidence>
<dbReference type="PROSITE" id="PS00061">
    <property type="entry name" value="ADH_SHORT"/>
    <property type="match status" value="1"/>
</dbReference>
<dbReference type="UniPathway" id="UPA00619">
    <property type="reaction ID" value="UER00676"/>
</dbReference>
<evidence type="ECO:0000313" key="13">
    <source>
        <dbReference type="Proteomes" id="UP000566819"/>
    </source>
</evidence>
<dbReference type="PRINTS" id="PR00081">
    <property type="entry name" value="GDHRDH"/>
</dbReference>
<dbReference type="CDD" id="cd05233">
    <property type="entry name" value="SDR_c"/>
    <property type="match status" value="1"/>
</dbReference>
<dbReference type="SUPFAM" id="SSF47473">
    <property type="entry name" value="EF-hand"/>
    <property type="match status" value="1"/>
</dbReference>
<protein>
    <recommendedName>
        <fullName evidence="5">hydroxyacylglutathione hydrolase</fullName>
        <ecNumber evidence="5">3.1.2.6</ecNumber>
    </recommendedName>
    <alternativeName>
        <fullName evidence="10">Glyoxalase II</fullName>
    </alternativeName>
</protein>
<dbReference type="InterPro" id="IPR002347">
    <property type="entry name" value="SDR_fam"/>
</dbReference>
<dbReference type="PANTHER" id="PTHR11935:SF94">
    <property type="entry name" value="TENZING NORGAY, ISOFORM C"/>
    <property type="match status" value="1"/>
</dbReference>
<evidence type="ECO:0000256" key="10">
    <source>
        <dbReference type="ARBA" id="ARBA00031044"/>
    </source>
</evidence>
<evidence type="ECO:0000313" key="12">
    <source>
        <dbReference type="EMBL" id="KAF4631013.1"/>
    </source>
</evidence>
<dbReference type="PANTHER" id="PTHR11935">
    <property type="entry name" value="BETA LACTAMASE DOMAIN"/>
    <property type="match status" value="1"/>
</dbReference>
<keyword evidence="6" id="KW-0479">Metal-binding</keyword>
<dbReference type="EC" id="3.1.2.6" evidence="5"/>
<dbReference type="EMBL" id="JAAMPI010000486">
    <property type="protein sequence ID" value="KAF4631013.1"/>
    <property type="molecule type" value="Genomic_DNA"/>
</dbReference>
<evidence type="ECO:0000256" key="6">
    <source>
        <dbReference type="ARBA" id="ARBA00022723"/>
    </source>
</evidence>
<evidence type="ECO:0000256" key="1">
    <source>
        <dbReference type="ARBA" id="ARBA00001623"/>
    </source>
</evidence>
<dbReference type="HAMAP" id="MF_01374">
    <property type="entry name" value="Glyoxalase_2"/>
    <property type="match status" value="1"/>
</dbReference>
<proteinExistence type="inferred from homology"/>
<dbReference type="GO" id="GO:0004416">
    <property type="term" value="F:hydroxyacylglutathione hydrolase activity"/>
    <property type="evidence" value="ECO:0007669"/>
    <property type="project" value="UniProtKB-EC"/>
</dbReference>
<comment type="catalytic activity">
    <reaction evidence="1">
        <text>an S-(2-hydroxyacyl)glutathione + H2O = a 2-hydroxy carboxylate + glutathione + H(+)</text>
        <dbReference type="Rhea" id="RHEA:21864"/>
        <dbReference type="ChEBI" id="CHEBI:15377"/>
        <dbReference type="ChEBI" id="CHEBI:15378"/>
        <dbReference type="ChEBI" id="CHEBI:57925"/>
        <dbReference type="ChEBI" id="CHEBI:58896"/>
        <dbReference type="ChEBI" id="CHEBI:71261"/>
        <dbReference type="EC" id="3.1.2.6"/>
    </reaction>
</comment>
<dbReference type="Pfam" id="PF00753">
    <property type="entry name" value="Lactamase_B"/>
    <property type="match status" value="1"/>
</dbReference>
<dbReference type="InterPro" id="IPR011992">
    <property type="entry name" value="EF-hand-dom_pair"/>
</dbReference>
<dbReference type="SUPFAM" id="SSF51735">
    <property type="entry name" value="NAD(P)-binding Rossmann-fold domains"/>
    <property type="match status" value="1"/>
</dbReference>
<dbReference type="InterPro" id="IPR036291">
    <property type="entry name" value="NAD(P)-bd_dom_sf"/>
</dbReference>
<keyword evidence="8" id="KW-0862">Zinc</keyword>
<dbReference type="OrthoDB" id="515692at2759"/>
<comment type="caution">
    <text evidence="12">The sequence shown here is derived from an EMBL/GenBank/DDBJ whole genome shotgun (WGS) entry which is preliminary data.</text>
</comment>
<dbReference type="InterPro" id="IPR035680">
    <property type="entry name" value="Clx_II_MBL"/>
</dbReference>
<evidence type="ECO:0000256" key="3">
    <source>
        <dbReference type="ARBA" id="ARBA00004963"/>
    </source>
</evidence>
<dbReference type="Pfam" id="PF13561">
    <property type="entry name" value="adh_short_C2"/>
    <property type="match status" value="1"/>
</dbReference>
<gene>
    <name evidence="12" type="ORF">G7Y89_g7118</name>
</gene>
<dbReference type="PRINTS" id="PR00080">
    <property type="entry name" value="SDRFAMILY"/>
</dbReference>
<dbReference type="InterPro" id="IPR001279">
    <property type="entry name" value="Metallo-B-lactamas"/>
</dbReference>
<evidence type="ECO:0000259" key="11">
    <source>
        <dbReference type="SMART" id="SM00849"/>
    </source>
</evidence>
<dbReference type="GO" id="GO:0046872">
    <property type="term" value="F:metal ion binding"/>
    <property type="evidence" value="ECO:0007669"/>
    <property type="project" value="UniProtKB-KW"/>
</dbReference>
<organism evidence="12 13">
    <name type="scientific">Cudoniella acicularis</name>
    <dbReference type="NCBI Taxonomy" id="354080"/>
    <lineage>
        <taxon>Eukaryota</taxon>
        <taxon>Fungi</taxon>
        <taxon>Dikarya</taxon>
        <taxon>Ascomycota</taxon>
        <taxon>Pezizomycotina</taxon>
        <taxon>Leotiomycetes</taxon>
        <taxon>Helotiales</taxon>
        <taxon>Tricladiaceae</taxon>
        <taxon>Cudoniella</taxon>
    </lineage>
</organism>
<evidence type="ECO:0000256" key="4">
    <source>
        <dbReference type="ARBA" id="ARBA00006759"/>
    </source>
</evidence>
<feature type="domain" description="Metallo-beta-lactamase" evidence="11">
    <location>
        <begin position="188"/>
        <end position="352"/>
    </location>
</feature>
<dbReference type="InterPro" id="IPR020904">
    <property type="entry name" value="Sc_DH/Rdtase_CS"/>
</dbReference>
<comment type="similarity">
    <text evidence="4">Belongs to the metallo-beta-lactamase superfamily. Glyoxalase II family.</text>
</comment>